<dbReference type="GO" id="GO:0071555">
    <property type="term" value="P:cell wall organization"/>
    <property type="evidence" value="ECO:0007669"/>
    <property type="project" value="UniProtKB-KW"/>
</dbReference>
<feature type="binding site" evidence="9">
    <location>
        <begin position="108"/>
        <end position="114"/>
    </location>
    <ligand>
        <name>ATP</name>
        <dbReference type="ChEBI" id="CHEBI:30616"/>
    </ligand>
</feature>
<sequence>MLEELKNKKVLILGFGREGMDNFLFLRKLFPKKVLGIADKSEEIKKPDKNVRLYLGKNYLKAIRDYDVVLKSPGIPFKILPRTVLGKITTQTEIFFENCPGKIVGITGTKGKSTTTSLIYKILKRGGIKAHLVGNIGKPVSNLLFSATPNDVYIYELSSHQLYNLKKSPHIAVFLNIYQEHLDYYRNFNEYVRAKANITRYQNENDYLVYNSQDKIVREIAKKSKAKKIPIPANYEFLIHPVRKSSISNGAGIRIPLVGKFNLKNIMAAVAVGKIFGLPSLKIAKTIENFKPLPHRLEYIGTYKGIKFYNDSLSTIPETTIAALDGLGNNVETIFLGGFDRGISFKNLAKRILKSKIKNLILFPTTGEGIWREIVSLKRKNKFRAFLVQNMKDAVKLAYQYTRKGKICLLSCASTSFSIFRDYKEKGNLFKKYVKKFAKG</sequence>
<dbReference type="AlphaFoldDB" id="A0A2M7MFA8"/>
<dbReference type="UniPathway" id="UPA00219"/>
<keyword evidence="9" id="KW-0133">Cell shape</keyword>
<proteinExistence type="inferred from homology"/>
<comment type="catalytic activity">
    <reaction evidence="9">
        <text>UDP-N-acetyl-alpha-D-muramoyl-L-alanine + D-glutamate + ATP = UDP-N-acetyl-alpha-D-muramoyl-L-alanyl-D-glutamate + ADP + phosphate + H(+)</text>
        <dbReference type="Rhea" id="RHEA:16429"/>
        <dbReference type="ChEBI" id="CHEBI:15378"/>
        <dbReference type="ChEBI" id="CHEBI:29986"/>
        <dbReference type="ChEBI" id="CHEBI:30616"/>
        <dbReference type="ChEBI" id="CHEBI:43474"/>
        <dbReference type="ChEBI" id="CHEBI:83898"/>
        <dbReference type="ChEBI" id="CHEBI:83900"/>
        <dbReference type="ChEBI" id="CHEBI:456216"/>
        <dbReference type="EC" id="6.3.2.9"/>
    </reaction>
</comment>
<dbReference type="GO" id="GO:0051301">
    <property type="term" value="P:cell division"/>
    <property type="evidence" value="ECO:0007669"/>
    <property type="project" value="UniProtKB-KW"/>
</dbReference>
<dbReference type="Gene3D" id="3.40.1190.10">
    <property type="entry name" value="Mur-like, catalytic domain"/>
    <property type="match status" value="1"/>
</dbReference>
<evidence type="ECO:0000256" key="5">
    <source>
        <dbReference type="ARBA" id="ARBA00022618"/>
    </source>
</evidence>
<keyword evidence="9" id="KW-0961">Cell wall biogenesis/degradation</keyword>
<comment type="similarity">
    <text evidence="9">Belongs to the MurCDEF family.</text>
</comment>
<dbReference type="SUPFAM" id="SSF53623">
    <property type="entry name" value="MurD-like peptide ligases, catalytic domain"/>
    <property type="match status" value="1"/>
</dbReference>
<dbReference type="EMBL" id="PFJR01000022">
    <property type="protein sequence ID" value="PIX88427.1"/>
    <property type="molecule type" value="Genomic_DNA"/>
</dbReference>
<evidence type="ECO:0000256" key="9">
    <source>
        <dbReference type="HAMAP-Rule" id="MF_00639"/>
    </source>
</evidence>
<evidence type="ECO:0000259" key="10">
    <source>
        <dbReference type="Pfam" id="PF08245"/>
    </source>
</evidence>
<evidence type="ECO:0000256" key="4">
    <source>
        <dbReference type="ARBA" id="ARBA00022598"/>
    </source>
</evidence>
<dbReference type="GO" id="GO:0008764">
    <property type="term" value="F:UDP-N-acetylmuramoylalanine-D-glutamate ligase activity"/>
    <property type="evidence" value="ECO:0007669"/>
    <property type="project" value="UniProtKB-UniRule"/>
</dbReference>
<dbReference type="EC" id="6.3.2.9" evidence="9"/>
<keyword evidence="3 9" id="KW-0963">Cytoplasm</keyword>
<comment type="subcellular location">
    <subcellularLocation>
        <location evidence="1 9">Cytoplasm</location>
    </subcellularLocation>
</comment>
<feature type="domain" description="Mur ligase central" evidence="10">
    <location>
        <begin position="106"/>
        <end position="272"/>
    </location>
</feature>
<dbReference type="Gene3D" id="3.40.50.720">
    <property type="entry name" value="NAD(P)-binding Rossmann-like Domain"/>
    <property type="match status" value="1"/>
</dbReference>
<comment type="pathway">
    <text evidence="2 9">Cell wall biogenesis; peptidoglycan biosynthesis.</text>
</comment>
<dbReference type="InterPro" id="IPR018109">
    <property type="entry name" value="Folylpolyglutamate_synth_CS"/>
</dbReference>
<dbReference type="GO" id="GO:0005737">
    <property type="term" value="C:cytoplasm"/>
    <property type="evidence" value="ECO:0007669"/>
    <property type="project" value="UniProtKB-SubCell"/>
</dbReference>
<dbReference type="PANTHER" id="PTHR43692">
    <property type="entry name" value="UDP-N-ACETYLMURAMOYLALANINE--D-GLUTAMATE LIGASE"/>
    <property type="match status" value="1"/>
</dbReference>
<dbReference type="SUPFAM" id="SSF53244">
    <property type="entry name" value="MurD-like peptide ligases, peptide-binding domain"/>
    <property type="match status" value="1"/>
</dbReference>
<keyword evidence="6 9" id="KW-0547">Nucleotide-binding</keyword>
<evidence type="ECO:0000256" key="8">
    <source>
        <dbReference type="ARBA" id="ARBA00023306"/>
    </source>
</evidence>
<keyword evidence="5 9" id="KW-0132">Cell division</keyword>
<dbReference type="GO" id="GO:0005524">
    <property type="term" value="F:ATP binding"/>
    <property type="evidence" value="ECO:0007669"/>
    <property type="project" value="UniProtKB-UniRule"/>
</dbReference>
<protein>
    <recommendedName>
        <fullName evidence="9">UDP-N-acetylmuramoylalanine--D-glutamate ligase</fullName>
        <ecNumber evidence="9">6.3.2.9</ecNumber>
    </recommendedName>
    <alternativeName>
        <fullName evidence="9">D-glutamic acid-adding enzyme</fullName>
    </alternativeName>
    <alternativeName>
        <fullName evidence="9">UDP-N-acetylmuramoyl-L-alanyl-D-glutamate synthetase</fullName>
    </alternativeName>
</protein>
<dbReference type="InterPro" id="IPR036615">
    <property type="entry name" value="Mur_ligase_C_dom_sf"/>
</dbReference>
<name>A0A2M7MFA8_9BACT</name>
<dbReference type="Proteomes" id="UP000230064">
    <property type="component" value="Unassembled WGS sequence"/>
</dbReference>
<evidence type="ECO:0000313" key="12">
    <source>
        <dbReference type="Proteomes" id="UP000230064"/>
    </source>
</evidence>
<evidence type="ECO:0000256" key="2">
    <source>
        <dbReference type="ARBA" id="ARBA00004752"/>
    </source>
</evidence>
<dbReference type="GO" id="GO:0008360">
    <property type="term" value="P:regulation of cell shape"/>
    <property type="evidence" value="ECO:0007669"/>
    <property type="project" value="UniProtKB-KW"/>
</dbReference>
<dbReference type="PANTHER" id="PTHR43692:SF1">
    <property type="entry name" value="UDP-N-ACETYLMURAMOYLALANINE--D-GLUTAMATE LIGASE"/>
    <property type="match status" value="1"/>
</dbReference>
<reference evidence="12" key="1">
    <citation type="submission" date="2017-09" db="EMBL/GenBank/DDBJ databases">
        <title>Depth-based differentiation of microbial function through sediment-hosted aquifers and enrichment of novel symbionts in the deep terrestrial subsurface.</title>
        <authorList>
            <person name="Probst A.J."/>
            <person name="Ladd B."/>
            <person name="Jarett J.K."/>
            <person name="Geller-Mcgrath D.E."/>
            <person name="Sieber C.M.K."/>
            <person name="Emerson J.B."/>
            <person name="Anantharaman K."/>
            <person name="Thomas B.C."/>
            <person name="Malmstrom R."/>
            <person name="Stieglmeier M."/>
            <person name="Klingl A."/>
            <person name="Woyke T."/>
            <person name="Ryan C.M."/>
            <person name="Banfield J.F."/>
        </authorList>
    </citation>
    <scope>NUCLEOTIDE SEQUENCE [LARGE SCALE GENOMIC DNA]</scope>
</reference>
<dbReference type="Gene3D" id="3.90.190.20">
    <property type="entry name" value="Mur ligase, C-terminal domain"/>
    <property type="match status" value="1"/>
</dbReference>
<evidence type="ECO:0000313" key="11">
    <source>
        <dbReference type="EMBL" id="PIX88427.1"/>
    </source>
</evidence>
<evidence type="ECO:0000256" key="3">
    <source>
        <dbReference type="ARBA" id="ARBA00022490"/>
    </source>
</evidence>
<dbReference type="HAMAP" id="MF_00639">
    <property type="entry name" value="MurD"/>
    <property type="match status" value="1"/>
</dbReference>
<keyword evidence="4 9" id="KW-0436">Ligase</keyword>
<dbReference type="InterPro" id="IPR005762">
    <property type="entry name" value="MurD"/>
</dbReference>
<dbReference type="Pfam" id="PF08245">
    <property type="entry name" value="Mur_ligase_M"/>
    <property type="match status" value="1"/>
</dbReference>
<keyword evidence="8 9" id="KW-0131">Cell cycle</keyword>
<gene>
    <name evidence="9 11" type="primary">murD</name>
    <name evidence="11" type="ORF">COZ30_00855</name>
</gene>
<evidence type="ECO:0000256" key="7">
    <source>
        <dbReference type="ARBA" id="ARBA00022840"/>
    </source>
</evidence>
<keyword evidence="7 9" id="KW-0067">ATP-binding</keyword>
<dbReference type="NCBIfam" id="TIGR01087">
    <property type="entry name" value="murD"/>
    <property type="match status" value="1"/>
</dbReference>
<dbReference type="GO" id="GO:0009252">
    <property type="term" value="P:peptidoglycan biosynthetic process"/>
    <property type="evidence" value="ECO:0007669"/>
    <property type="project" value="UniProtKB-UniRule"/>
</dbReference>
<evidence type="ECO:0000256" key="1">
    <source>
        <dbReference type="ARBA" id="ARBA00004496"/>
    </source>
</evidence>
<organism evidence="11 12">
    <name type="scientific">Candidatus Nealsonbacteria bacterium CG_4_10_14_3_um_filter_36_16</name>
    <dbReference type="NCBI Taxonomy" id="1974685"/>
    <lineage>
        <taxon>Bacteria</taxon>
        <taxon>Candidatus Nealsoniibacteriota</taxon>
    </lineage>
</organism>
<comment type="function">
    <text evidence="9">Cell wall formation. Catalyzes the addition of glutamate to the nucleotide precursor UDP-N-acetylmuramoyl-L-alanine (UMA).</text>
</comment>
<keyword evidence="9" id="KW-0573">Peptidoglycan synthesis</keyword>
<dbReference type="InterPro" id="IPR036565">
    <property type="entry name" value="Mur-like_cat_sf"/>
</dbReference>
<dbReference type="PROSITE" id="PS01011">
    <property type="entry name" value="FOLYLPOLYGLU_SYNT_1"/>
    <property type="match status" value="1"/>
</dbReference>
<comment type="caution">
    <text evidence="11">The sequence shown here is derived from an EMBL/GenBank/DDBJ whole genome shotgun (WGS) entry which is preliminary data.</text>
</comment>
<accession>A0A2M7MFA8</accession>
<dbReference type="GO" id="GO:0004326">
    <property type="term" value="F:tetrahydrofolylpolyglutamate synthase activity"/>
    <property type="evidence" value="ECO:0007669"/>
    <property type="project" value="InterPro"/>
</dbReference>
<evidence type="ECO:0000256" key="6">
    <source>
        <dbReference type="ARBA" id="ARBA00022741"/>
    </source>
</evidence>
<dbReference type="InterPro" id="IPR013221">
    <property type="entry name" value="Mur_ligase_cen"/>
</dbReference>